<evidence type="ECO:0000256" key="7">
    <source>
        <dbReference type="ARBA" id="ARBA00023170"/>
    </source>
</evidence>
<dbReference type="GO" id="GO:0045944">
    <property type="term" value="P:positive regulation of transcription by RNA polymerase II"/>
    <property type="evidence" value="ECO:0007669"/>
    <property type="project" value="TreeGrafter"/>
</dbReference>
<evidence type="ECO:0000313" key="13">
    <source>
        <dbReference type="Proteomes" id="UP000663834"/>
    </source>
</evidence>
<dbReference type="PROSITE" id="PS00031">
    <property type="entry name" value="NUCLEAR_REC_DBD_1"/>
    <property type="match status" value="1"/>
</dbReference>
<keyword evidence="1" id="KW-0479">Metal-binding</keyword>
<keyword evidence="5" id="KW-0238">DNA-binding</keyword>
<dbReference type="InterPro" id="IPR050234">
    <property type="entry name" value="Nuclear_hormone_rcpt_NR1"/>
</dbReference>
<dbReference type="GO" id="GO:0000978">
    <property type="term" value="F:RNA polymerase II cis-regulatory region sequence-specific DNA binding"/>
    <property type="evidence" value="ECO:0007669"/>
    <property type="project" value="TreeGrafter"/>
</dbReference>
<gene>
    <name evidence="11" type="ORF">KQP761_LOCUS2127</name>
    <name evidence="12" type="ORF">MBJ925_LOCUS20862</name>
</gene>
<keyword evidence="7" id="KW-0675">Receptor</keyword>
<dbReference type="GO" id="GO:0030154">
    <property type="term" value="P:cell differentiation"/>
    <property type="evidence" value="ECO:0007669"/>
    <property type="project" value="TreeGrafter"/>
</dbReference>
<evidence type="ECO:0000259" key="9">
    <source>
        <dbReference type="PROSITE" id="PS51030"/>
    </source>
</evidence>
<organism evidence="11 13">
    <name type="scientific">Rotaria magnacalcarata</name>
    <dbReference type="NCBI Taxonomy" id="392030"/>
    <lineage>
        <taxon>Eukaryota</taxon>
        <taxon>Metazoa</taxon>
        <taxon>Spiralia</taxon>
        <taxon>Gnathifera</taxon>
        <taxon>Rotifera</taxon>
        <taxon>Eurotatoria</taxon>
        <taxon>Bdelloidea</taxon>
        <taxon>Philodinida</taxon>
        <taxon>Philodinidae</taxon>
        <taxon>Rotaria</taxon>
    </lineage>
</organism>
<dbReference type="EMBL" id="CAJNOW010000136">
    <property type="protein sequence ID" value="CAF1247824.1"/>
    <property type="molecule type" value="Genomic_DNA"/>
</dbReference>
<evidence type="ECO:0000313" key="11">
    <source>
        <dbReference type="EMBL" id="CAF1247824.1"/>
    </source>
</evidence>
<accession>A0A814ZSE9</accession>
<dbReference type="Gene3D" id="3.30.50.10">
    <property type="entry name" value="Erythroid Transcription Factor GATA-1, subunit A"/>
    <property type="match status" value="1"/>
</dbReference>
<keyword evidence="6" id="KW-0804">Transcription</keyword>
<comment type="caution">
    <text evidence="11">The sequence shown here is derived from an EMBL/GenBank/DDBJ whole genome shotgun (WGS) entry which is preliminary data.</text>
</comment>
<dbReference type="PANTHER" id="PTHR24082">
    <property type="entry name" value="NUCLEAR HORMONE RECEPTOR"/>
    <property type="match status" value="1"/>
</dbReference>
<dbReference type="InterPro" id="IPR013088">
    <property type="entry name" value="Znf_NHR/GATA"/>
</dbReference>
<dbReference type="Gene3D" id="1.10.565.10">
    <property type="entry name" value="Retinoid X Receptor"/>
    <property type="match status" value="1"/>
</dbReference>
<dbReference type="EMBL" id="CAJNRE010010581">
    <property type="protein sequence ID" value="CAF2092926.1"/>
    <property type="molecule type" value="Genomic_DNA"/>
</dbReference>
<evidence type="ECO:0000313" key="12">
    <source>
        <dbReference type="EMBL" id="CAF2092926.1"/>
    </source>
</evidence>
<evidence type="ECO:0000256" key="4">
    <source>
        <dbReference type="ARBA" id="ARBA00023015"/>
    </source>
</evidence>
<dbReference type="PROSITE" id="PS51843">
    <property type="entry name" value="NR_LBD"/>
    <property type="match status" value="1"/>
</dbReference>
<evidence type="ECO:0000256" key="3">
    <source>
        <dbReference type="ARBA" id="ARBA00022833"/>
    </source>
</evidence>
<keyword evidence="3" id="KW-0862">Zinc</keyword>
<keyword evidence="8" id="KW-0539">Nucleus</keyword>
<feature type="domain" description="NR LBD" evidence="10">
    <location>
        <begin position="222"/>
        <end position="460"/>
    </location>
</feature>
<dbReference type="OrthoDB" id="10029893at2759"/>
<evidence type="ECO:0000256" key="8">
    <source>
        <dbReference type="ARBA" id="ARBA00023242"/>
    </source>
</evidence>
<dbReference type="PANTHER" id="PTHR24082:SF283">
    <property type="entry name" value="NUCLEAR HORMONE RECEPTOR HR96"/>
    <property type="match status" value="1"/>
</dbReference>
<dbReference type="PROSITE" id="PS51030">
    <property type="entry name" value="NUCLEAR_REC_DBD_2"/>
    <property type="match status" value="1"/>
</dbReference>
<dbReference type="SUPFAM" id="SSF48508">
    <property type="entry name" value="Nuclear receptor ligand-binding domain"/>
    <property type="match status" value="1"/>
</dbReference>
<evidence type="ECO:0000256" key="2">
    <source>
        <dbReference type="ARBA" id="ARBA00022771"/>
    </source>
</evidence>
<dbReference type="GO" id="GO:0008270">
    <property type="term" value="F:zinc ion binding"/>
    <property type="evidence" value="ECO:0007669"/>
    <property type="project" value="UniProtKB-KW"/>
</dbReference>
<dbReference type="PRINTS" id="PR00047">
    <property type="entry name" value="STROIDFINGER"/>
</dbReference>
<keyword evidence="2" id="KW-0863">Zinc-finger</keyword>
<evidence type="ECO:0000256" key="6">
    <source>
        <dbReference type="ARBA" id="ARBA00023163"/>
    </source>
</evidence>
<dbReference type="GO" id="GO:0004879">
    <property type="term" value="F:nuclear receptor activity"/>
    <property type="evidence" value="ECO:0007669"/>
    <property type="project" value="TreeGrafter"/>
</dbReference>
<keyword evidence="4" id="KW-0805">Transcription regulation</keyword>
<proteinExistence type="predicted"/>
<sequence length="461" mass="53862">MNFNQHRMVIITSNEKIMEQMRTNNNPSSLETFIFECDRNHNGLSHDTDQSTYHRKAKHVPLKCVVCGSNAIGRNFGVISCESCKIFFRRNALKSLGMFRCRHNNTCEITQLTRRRCSSCRLARCLVYGMKRDRLLRAEEKTACHHRIQKNTSFIVQSNHDQRVQWHPSTYPNHVNNNSFYINLLKFSSQQYKSRGTNRTSTPCLPPHPSLPPTGTMLTSADLQRIEAVEIAFEQRIEFTVYDTHQLNSRVDVTTFSHHLNSYSTPAMRLLTFFKQIPEFNELHIDDKLILTKYNLLSVFILHSALLFDIDTKQIRESEHDAPWNLSLLRTIHGEEICSEMRKIFSSFVHIRQYDCKIIQLVLIVLFLTKGLSTDDGVRKSILRNHTALSRAQNVYIELLWKHMVTMHGFQRAVRIFNVVVTRFLTWQQLSDKLQDNLKYHLSKIDQNELLPLMKSLLHIS</sequence>
<dbReference type="AlphaFoldDB" id="A0A814ZSE9"/>
<dbReference type="Proteomes" id="UP000663834">
    <property type="component" value="Unassembled WGS sequence"/>
</dbReference>
<dbReference type="InterPro" id="IPR035500">
    <property type="entry name" value="NHR-like_dom_sf"/>
</dbReference>
<evidence type="ECO:0000256" key="5">
    <source>
        <dbReference type="ARBA" id="ARBA00023125"/>
    </source>
</evidence>
<dbReference type="Proteomes" id="UP000663824">
    <property type="component" value="Unassembled WGS sequence"/>
</dbReference>
<dbReference type="SMART" id="SM00399">
    <property type="entry name" value="ZnF_C4"/>
    <property type="match status" value="1"/>
</dbReference>
<dbReference type="Pfam" id="PF00105">
    <property type="entry name" value="zf-C4"/>
    <property type="match status" value="1"/>
</dbReference>
<feature type="domain" description="Nuclear receptor" evidence="9">
    <location>
        <begin position="61"/>
        <end position="137"/>
    </location>
</feature>
<evidence type="ECO:0000259" key="10">
    <source>
        <dbReference type="PROSITE" id="PS51843"/>
    </source>
</evidence>
<evidence type="ECO:0000256" key="1">
    <source>
        <dbReference type="ARBA" id="ARBA00022723"/>
    </source>
</evidence>
<dbReference type="SUPFAM" id="SSF57716">
    <property type="entry name" value="Glucocorticoid receptor-like (DNA-binding domain)"/>
    <property type="match status" value="1"/>
</dbReference>
<name>A0A814ZSE9_9BILA</name>
<reference evidence="11" key="1">
    <citation type="submission" date="2021-02" db="EMBL/GenBank/DDBJ databases">
        <authorList>
            <person name="Nowell W R."/>
        </authorList>
    </citation>
    <scope>NUCLEOTIDE SEQUENCE</scope>
</reference>
<dbReference type="InterPro" id="IPR001628">
    <property type="entry name" value="Znf_hrmn_rcpt"/>
</dbReference>
<protein>
    <submittedName>
        <fullName evidence="11">Uncharacterized protein</fullName>
    </submittedName>
</protein>
<dbReference type="InterPro" id="IPR000536">
    <property type="entry name" value="Nucl_hrmn_rcpt_lig-bd"/>
</dbReference>
<dbReference type="GO" id="GO:0000122">
    <property type="term" value="P:negative regulation of transcription by RNA polymerase II"/>
    <property type="evidence" value="ECO:0007669"/>
    <property type="project" value="TreeGrafter"/>
</dbReference>